<dbReference type="SMART" id="SM00543">
    <property type="entry name" value="MIF4G"/>
    <property type="match status" value="1"/>
</dbReference>
<gene>
    <name evidence="2" type="ORF">RR48_06934</name>
</gene>
<dbReference type="InterPro" id="IPR016024">
    <property type="entry name" value="ARM-type_fold"/>
</dbReference>
<dbReference type="STRING" id="76193.A0A194R9K1"/>
<dbReference type="GO" id="GO:0016281">
    <property type="term" value="C:eukaryotic translation initiation factor 4F complex"/>
    <property type="evidence" value="ECO:0007669"/>
    <property type="project" value="TreeGrafter"/>
</dbReference>
<dbReference type="PANTHER" id="PTHR23253:SF78">
    <property type="entry name" value="EUKARYOTIC TRANSLATION INITIATION FACTOR 4G1, ISOFORM B-RELATED"/>
    <property type="match status" value="1"/>
</dbReference>
<feature type="domain" description="MIF4G" evidence="1">
    <location>
        <begin position="9"/>
        <end position="255"/>
    </location>
</feature>
<reference evidence="2 3" key="1">
    <citation type="journal article" date="2015" name="Nat. Commun.">
        <title>Outbred genome sequencing and CRISPR/Cas9 gene editing in butterflies.</title>
        <authorList>
            <person name="Li X."/>
            <person name="Fan D."/>
            <person name="Zhang W."/>
            <person name="Liu G."/>
            <person name="Zhang L."/>
            <person name="Zhao L."/>
            <person name="Fang X."/>
            <person name="Chen L."/>
            <person name="Dong Y."/>
            <person name="Chen Y."/>
            <person name="Ding Y."/>
            <person name="Zhao R."/>
            <person name="Feng M."/>
            <person name="Zhu Y."/>
            <person name="Feng Y."/>
            <person name="Jiang X."/>
            <person name="Zhu D."/>
            <person name="Xiang H."/>
            <person name="Feng X."/>
            <person name="Li S."/>
            <person name="Wang J."/>
            <person name="Zhang G."/>
            <person name="Kronforst M.R."/>
            <person name="Wang W."/>
        </authorList>
    </citation>
    <scope>NUCLEOTIDE SEQUENCE [LARGE SCALE GENOMIC DNA]</scope>
    <source>
        <strain evidence="2">Ya'a_city_454_Pm</strain>
        <tissue evidence="2">Whole body</tissue>
    </source>
</reference>
<organism evidence="2 3">
    <name type="scientific">Papilio machaon</name>
    <name type="common">Old World swallowtail butterfly</name>
    <dbReference type="NCBI Taxonomy" id="76193"/>
    <lineage>
        <taxon>Eukaryota</taxon>
        <taxon>Metazoa</taxon>
        <taxon>Ecdysozoa</taxon>
        <taxon>Arthropoda</taxon>
        <taxon>Hexapoda</taxon>
        <taxon>Insecta</taxon>
        <taxon>Pterygota</taxon>
        <taxon>Neoptera</taxon>
        <taxon>Endopterygota</taxon>
        <taxon>Lepidoptera</taxon>
        <taxon>Glossata</taxon>
        <taxon>Ditrysia</taxon>
        <taxon>Papilionoidea</taxon>
        <taxon>Papilionidae</taxon>
        <taxon>Papilioninae</taxon>
        <taxon>Papilio</taxon>
    </lineage>
</organism>
<dbReference type="Pfam" id="PF02854">
    <property type="entry name" value="MIF4G"/>
    <property type="match status" value="1"/>
</dbReference>
<keyword evidence="2" id="KW-0648">Protein biosynthesis</keyword>
<evidence type="ECO:0000313" key="3">
    <source>
        <dbReference type="Proteomes" id="UP000053240"/>
    </source>
</evidence>
<proteinExistence type="predicted"/>
<protein>
    <submittedName>
        <fullName evidence="2">Eukaryotic translation initiation factor 4 gamma 3</fullName>
    </submittedName>
</protein>
<dbReference type="InterPro" id="IPR003890">
    <property type="entry name" value="MIF4G-like_typ-3"/>
</dbReference>
<dbReference type="EMBL" id="KQ460500">
    <property type="protein sequence ID" value="KPJ14184.1"/>
    <property type="molecule type" value="Genomic_DNA"/>
</dbReference>
<sequence>MCVHVQELYATFRGILNKLTPQKFDTLVGKVRSLQIDTRSRLAGVIDLVFDKAVDEPDFAQTYANLCHCLASLKVPSPPPSPPPPPSPDTGSYRGLFVVPSDSGSPDQYVNFRLLIISKCQNQFVTDKVDDNVLRIETELAECTDTVKKKELQLLLEEENRKVRMRSVGNVRFIGELYKLKMLTAKIMVFCMNYLIDKQEEEKLECLCKLLTTIGEQFQLLTQRNAWFTLFQYSRTEALKISAETQLAKVIPYMPGQRYCPIVLA</sequence>
<dbReference type="SUPFAM" id="SSF48371">
    <property type="entry name" value="ARM repeat"/>
    <property type="match status" value="1"/>
</dbReference>
<evidence type="ECO:0000259" key="1">
    <source>
        <dbReference type="SMART" id="SM00543"/>
    </source>
</evidence>
<dbReference type="GO" id="GO:0003729">
    <property type="term" value="F:mRNA binding"/>
    <property type="evidence" value="ECO:0007669"/>
    <property type="project" value="TreeGrafter"/>
</dbReference>
<keyword evidence="2" id="KW-0396">Initiation factor</keyword>
<keyword evidence="3" id="KW-1185">Reference proteome</keyword>
<dbReference type="AlphaFoldDB" id="A0A194R9K1"/>
<name>A0A194R9K1_PAPMA</name>
<accession>A0A194R9K1</accession>
<dbReference type="PANTHER" id="PTHR23253">
    <property type="entry name" value="EUKARYOTIC TRANSLATION INITIATION FACTOR 4 GAMMA"/>
    <property type="match status" value="1"/>
</dbReference>
<dbReference type="Gene3D" id="1.25.40.180">
    <property type="match status" value="1"/>
</dbReference>
<dbReference type="GO" id="GO:0003743">
    <property type="term" value="F:translation initiation factor activity"/>
    <property type="evidence" value="ECO:0007669"/>
    <property type="project" value="UniProtKB-KW"/>
</dbReference>
<dbReference type="InParanoid" id="A0A194R9K1"/>
<evidence type="ECO:0000313" key="2">
    <source>
        <dbReference type="EMBL" id="KPJ14184.1"/>
    </source>
</evidence>
<dbReference type="Proteomes" id="UP000053240">
    <property type="component" value="Unassembled WGS sequence"/>
</dbReference>